<comment type="caution">
    <text evidence="2">The sequence shown here is derived from an EMBL/GenBank/DDBJ whole genome shotgun (WGS) entry which is preliminary data.</text>
</comment>
<dbReference type="InterPro" id="IPR029069">
    <property type="entry name" value="HotDog_dom_sf"/>
</dbReference>
<dbReference type="InterPro" id="IPR054485">
    <property type="entry name" value="FlK-like_dom"/>
</dbReference>
<feature type="domain" description="Fluoroacetyl-CoA-specific thioesterase-like" evidence="1">
    <location>
        <begin position="5"/>
        <end position="113"/>
    </location>
</feature>
<dbReference type="Proteomes" id="UP000449906">
    <property type="component" value="Unassembled WGS sequence"/>
</dbReference>
<accession>A0A7J5DWR5</accession>
<dbReference type="SUPFAM" id="SSF54637">
    <property type="entry name" value="Thioesterase/thiol ester dehydrase-isomerase"/>
    <property type="match status" value="1"/>
</dbReference>
<protein>
    <submittedName>
        <fullName evidence="2">Thioesterase</fullName>
    </submittedName>
</protein>
<name>A0A7J5DWR5_NOCSI</name>
<evidence type="ECO:0000259" key="1">
    <source>
        <dbReference type="Pfam" id="PF22636"/>
    </source>
</evidence>
<dbReference type="PANTHER" id="PTHR36934">
    <property type="entry name" value="BLR0278 PROTEIN"/>
    <property type="match status" value="1"/>
</dbReference>
<reference evidence="2 3" key="1">
    <citation type="submission" date="2019-09" db="EMBL/GenBank/DDBJ databases">
        <title>Pimelobacter sp. isolated from Paulinella.</title>
        <authorList>
            <person name="Jeong S.E."/>
        </authorList>
    </citation>
    <scope>NUCLEOTIDE SEQUENCE [LARGE SCALE GENOMIC DNA]</scope>
    <source>
        <strain evidence="2 3">Pch-N</strain>
    </source>
</reference>
<dbReference type="Pfam" id="PF22636">
    <property type="entry name" value="FlK"/>
    <property type="match status" value="1"/>
</dbReference>
<organism evidence="2 3">
    <name type="scientific">Nocardioides simplex</name>
    <name type="common">Arthrobacter simplex</name>
    <dbReference type="NCBI Taxonomy" id="2045"/>
    <lineage>
        <taxon>Bacteria</taxon>
        <taxon>Bacillati</taxon>
        <taxon>Actinomycetota</taxon>
        <taxon>Actinomycetes</taxon>
        <taxon>Propionibacteriales</taxon>
        <taxon>Nocardioidaceae</taxon>
        <taxon>Pimelobacter</taxon>
    </lineage>
</organism>
<evidence type="ECO:0000313" key="2">
    <source>
        <dbReference type="EMBL" id="KAB2809659.1"/>
    </source>
</evidence>
<evidence type="ECO:0000313" key="3">
    <source>
        <dbReference type="Proteomes" id="UP000449906"/>
    </source>
</evidence>
<sequence>MTFTVTDADTALALGSGSLPVLGTPRLLAWCEAATCAAVEGALGAGETSVGTRVELEHLAATGVGGSVEVTAREVYADGRLRRYAVAVRNRGAEGRPGKLVGSGEVTRVVVDADRFLARISG</sequence>
<proteinExistence type="predicted"/>
<dbReference type="PANTHER" id="PTHR36934:SF1">
    <property type="entry name" value="THIOESTERASE DOMAIN-CONTAINING PROTEIN"/>
    <property type="match status" value="1"/>
</dbReference>
<dbReference type="Gene3D" id="3.10.129.10">
    <property type="entry name" value="Hotdog Thioesterase"/>
    <property type="match status" value="1"/>
</dbReference>
<dbReference type="InterPro" id="IPR025540">
    <property type="entry name" value="FlK"/>
</dbReference>
<gene>
    <name evidence="2" type="ORF">F9L07_17680</name>
</gene>
<dbReference type="AlphaFoldDB" id="A0A7J5DWR5"/>
<dbReference type="EMBL" id="WBVM01000002">
    <property type="protein sequence ID" value="KAB2809659.1"/>
    <property type="molecule type" value="Genomic_DNA"/>
</dbReference>